<organism evidence="3 4">
    <name type="scientific">Ichthyophthirius multifiliis</name>
    <name type="common">White spot disease agent</name>
    <name type="synonym">Ich</name>
    <dbReference type="NCBI Taxonomy" id="5932"/>
    <lineage>
        <taxon>Eukaryota</taxon>
        <taxon>Sar</taxon>
        <taxon>Alveolata</taxon>
        <taxon>Ciliophora</taxon>
        <taxon>Intramacronucleata</taxon>
        <taxon>Oligohymenophorea</taxon>
        <taxon>Hymenostomatida</taxon>
        <taxon>Ophryoglenina</taxon>
        <taxon>Ichthyophthirius</taxon>
    </lineage>
</organism>
<sequence>MSYNNFIDDYLFLSFLFTIGSLISSFFLIPAPLSYLVIFIILLSLLLVLWVISHWEKSDTNEWLLLIQDGKQVKAGIGLQCYKGLTQTVVRFPSSINKVEFTAENATREMQGIQVKGFAIWEVNSYGDGPFNCYKYSQGGTANDNVRTMCESILRNTIANNSLKDVLTDRDLLREQMKGEIQTQINKWGMYCSTIEITQVRISSKSLFEDMQAEIRVGTQNQQDQK</sequence>
<dbReference type="AlphaFoldDB" id="G0QW89"/>
<evidence type="ECO:0000313" key="3">
    <source>
        <dbReference type="EMBL" id="EGR30512.1"/>
    </source>
</evidence>
<evidence type="ECO:0000313" key="4">
    <source>
        <dbReference type="Proteomes" id="UP000008983"/>
    </source>
</evidence>
<dbReference type="InterPro" id="IPR001107">
    <property type="entry name" value="Band_7"/>
</dbReference>
<dbReference type="Proteomes" id="UP000008983">
    <property type="component" value="Unassembled WGS sequence"/>
</dbReference>
<reference evidence="3 4" key="1">
    <citation type="submission" date="2011-07" db="EMBL/GenBank/DDBJ databases">
        <authorList>
            <person name="Coyne R."/>
            <person name="Brami D."/>
            <person name="Johnson J."/>
            <person name="Hostetler J."/>
            <person name="Hannick L."/>
            <person name="Clark T."/>
            <person name="Cassidy-Hanley D."/>
            <person name="Inman J."/>
        </authorList>
    </citation>
    <scope>NUCLEOTIDE SEQUENCE [LARGE SCALE GENOMIC DNA]</scope>
    <source>
        <strain evidence="3 4">G5</strain>
    </source>
</reference>
<evidence type="ECO:0000259" key="2">
    <source>
        <dbReference type="Pfam" id="PF01145"/>
    </source>
</evidence>
<gene>
    <name evidence="3" type="ORF">IMG5_130260</name>
</gene>
<feature type="transmembrane region" description="Helical" evidence="1">
    <location>
        <begin position="12"/>
        <end position="29"/>
    </location>
</feature>
<dbReference type="eggNOG" id="ENOG502R2EY">
    <property type="taxonomic scope" value="Eukaryota"/>
</dbReference>
<evidence type="ECO:0000256" key="1">
    <source>
        <dbReference type="SAM" id="Phobius"/>
    </source>
</evidence>
<dbReference type="SUPFAM" id="SSF117892">
    <property type="entry name" value="Band 7/SPFH domain"/>
    <property type="match status" value="1"/>
</dbReference>
<protein>
    <submittedName>
        <fullName evidence="3">Spfh domain band 7 family protein</fullName>
    </submittedName>
</protein>
<accession>G0QW89</accession>
<keyword evidence="4" id="KW-1185">Reference proteome</keyword>
<dbReference type="OrthoDB" id="2105077at2759"/>
<keyword evidence="1" id="KW-0812">Transmembrane</keyword>
<name>G0QW89_ICHMU</name>
<keyword evidence="1" id="KW-1133">Transmembrane helix</keyword>
<dbReference type="OMA" id="TEFRFTH"/>
<proteinExistence type="predicted"/>
<feature type="domain" description="Band 7" evidence="2">
    <location>
        <begin position="59"/>
        <end position="224"/>
    </location>
</feature>
<keyword evidence="1" id="KW-0472">Membrane</keyword>
<dbReference type="Pfam" id="PF01145">
    <property type="entry name" value="Band_7"/>
    <property type="match status" value="1"/>
</dbReference>
<feature type="transmembrane region" description="Helical" evidence="1">
    <location>
        <begin position="35"/>
        <end position="52"/>
    </location>
</feature>
<dbReference type="RefSeq" id="XP_004032099.1">
    <property type="nucleotide sequence ID" value="XM_004032051.1"/>
</dbReference>
<dbReference type="Gene3D" id="3.30.479.30">
    <property type="entry name" value="Band 7 domain"/>
    <property type="match status" value="1"/>
</dbReference>
<dbReference type="EMBL" id="GL983984">
    <property type="protein sequence ID" value="EGR30512.1"/>
    <property type="molecule type" value="Genomic_DNA"/>
</dbReference>
<dbReference type="InParanoid" id="G0QW89"/>
<dbReference type="InterPro" id="IPR036013">
    <property type="entry name" value="Band_7/SPFH_dom_sf"/>
</dbReference>
<dbReference type="GeneID" id="14906623"/>